<dbReference type="PANTHER" id="PTHR11477:SF0">
    <property type="entry name" value="IP08861P-RELATED"/>
    <property type="match status" value="1"/>
</dbReference>
<evidence type="ECO:0000259" key="11">
    <source>
        <dbReference type="PROSITE" id="PS51319"/>
    </source>
</evidence>
<evidence type="ECO:0000256" key="7">
    <source>
        <dbReference type="PROSITE-ProRule" id="PRU00649"/>
    </source>
</evidence>
<evidence type="ECO:0000256" key="9">
    <source>
        <dbReference type="SAM" id="MobiDB-lite"/>
    </source>
</evidence>
<reference evidence="13 14" key="1">
    <citation type="submission" date="2024-02" db="EMBL/GenBank/DDBJ databases">
        <authorList>
            <person name="Vignale AGUSTIN F."/>
            <person name="Sosa J E."/>
            <person name="Modenutti C."/>
        </authorList>
    </citation>
    <scope>NUCLEOTIDE SEQUENCE [LARGE SCALE GENOMIC DNA]</scope>
</reference>
<dbReference type="InterPro" id="IPR003617">
    <property type="entry name" value="TFIIS/CRSP70_N_sub"/>
</dbReference>
<dbReference type="Gene3D" id="2.20.25.10">
    <property type="match status" value="1"/>
</dbReference>
<dbReference type="Pfam" id="PF01096">
    <property type="entry name" value="Zn_ribbon_TFIIS"/>
    <property type="match status" value="1"/>
</dbReference>
<evidence type="ECO:0000256" key="8">
    <source>
        <dbReference type="RuleBase" id="RU368078"/>
    </source>
</evidence>
<evidence type="ECO:0000256" key="5">
    <source>
        <dbReference type="ARBA" id="ARBA00023242"/>
    </source>
</evidence>
<keyword evidence="3 6" id="KW-0863">Zinc-finger</keyword>
<dbReference type="InterPro" id="IPR035100">
    <property type="entry name" value="TF_IIS-typ"/>
</dbReference>
<dbReference type="PIRSF" id="PIRSF006704">
    <property type="entry name" value="TF_IIS"/>
    <property type="match status" value="1"/>
</dbReference>
<dbReference type="GO" id="GO:0008270">
    <property type="term" value="F:zinc ion binding"/>
    <property type="evidence" value="ECO:0007669"/>
    <property type="project" value="UniProtKB-UniRule"/>
</dbReference>
<evidence type="ECO:0000313" key="13">
    <source>
        <dbReference type="EMBL" id="CAK9135907.1"/>
    </source>
</evidence>
<dbReference type="InterPro" id="IPR001222">
    <property type="entry name" value="Znf_TFIIS"/>
</dbReference>
<dbReference type="EMBL" id="CAUOFW020000725">
    <property type="protein sequence ID" value="CAK9135907.1"/>
    <property type="molecule type" value="Genomic_DNA"/>
</dbReference>
<evidence type="ECO:0000313" key="14">
    <source>
        <dbReference type="Proteomes" id="UP001642360"/>
    </source>
</evidence>
<dbReference type="Pfam" id="PF07500">
    <property type="entry name" value="TFIIS_M"/>
    <property type="match status" value="1"/>
</dbReference>
<protein>
    <recommendedName>
        <fullName evidence="8">Transcription elongation factor</fullName>
    </recommendedName>
</protein>
<keyword evidence="5 7" id="KW-0539">Nucleus</keyword>
<dbReference type="InterPro" id="IPR035441">
    <property type="entry name" value="TFIIS/LEDGF_dom_sf"/>
</dbReference>
<dbReference type="Pfam" id="PF08711">
    <property type="entry name" value="Med26"/>
    <property type="match status" value="1"/>
</dbReference>
<evidence type="ECO:0000256" key="3">
    <source>
        <dbReference type="ARBA" id="ARBA00022771"/>
    </source>
</evidence>
<comment type="similarity">
    <text evidence="8">Belongs to the TFS-II family.</text>
</comment>
<keyword evidence="2 8" id="KW-0479">Metal-binding</keyword>
<comment type="function">
    <text evidence="8">Necessary for efficient RNA polymerase II transcription elongation past template-encoded arresting sites.</text>
</comment>
<dbReference type="PANTHER" id="PTHR11477">
    <property type="entry name" value="TRANSCRIPTION FACTOR S-II ZINC FINGER DOMAIN-CONTAINING PROTEIN"/>
    <property type="match status" value="1"/>
</dbReference>
<dbReference type="SUPFAM" id="SSF47676">
    <property type="entry name" value="Conserved domain common to transcription factors TFIIS, elongin A, CRSP70"/>
    <property type="match status" value="1"/>
</dbReference>
<comment type="subcellular location">
    <subcellularLocation>
        <location evidence="1 7 8">Nucleus</location>
    </subcellularLocation>
</comment>
<feature type="region of interest" description="Disordered" evidence="9">
    <location>
        <begin position="111"/>
        <end position="137"/>
    </location>
</feature>
<dbReference type="CDD" id="cd13749">
    <property type="entry name" value="Zn-ribbon_TFIIS"/>
    <property type="match status" value="1"/>
</dbReference>
<dbReference type="SMART" id="SM00440">
    <property type="entry name" value="ZnF_C2C2"/>
    <property type="match status" value="1"/>
</dbReference>
<evidence type="ECO:0000256" key="2">
    <source>
        <dbReference type="ARBA" id="ARBA00022723"/>
    </source>
</evidence>
<keyword evidence="8" id="KW-0804">Transcription</keyword>
<dbReference type="InterPro" id="IPR006289">
    <property type="entry name" value="TFSII"/>
</dbReference>
<comment type="caution">
    <text evidence="13">The sequence shown here is derived from an EMBL/GenBank/DDBJ whole genome shotgun (WGS) entry which is preliminary data.</text>
</comment>
<keyword evidence="8" id="KW-0238">DNA-binding</keyword>
<sequence length="399" mass="45035">MKFGVFFFFFEGIEVSGVMEKELIELFEVVKKAADVASTDGGAESSPEEDRCLDSLKRLKSFPVNYEVLVSTQVGKRLRHLTKHPRKKIQALASDLLEIWKNIVLRETMQKNGSTDNKDSEKIGPAGAETSRAKKLQKVNSMKVETVSKVESVKVENNDKSGKLGSEKIMRAESFSTEKKVDVVKIEKSTAEEHIKVEKVTKEEKSDLRKPAPNSIAPPKLTSVLSCKDPLRDKVRELLSEALCKVANEVDEDHRHEVNACDPFRVAVSVESAMFEKWGRSNGAQKFKYRSIMFNIKDANNPDFRRKVLLGQFKPESVPGLTPEDMASDQRQQQNEKIKEKALLECQRGGPAKATTNAFRCGRCGKKETTYYQLQTRSADEPMTTFVTCVNCNNHWKFC</sequence>
<dbReference type="SUPFAM" id="SSF57783">
    <property type="entry name" value="Zinc beta-ribbon"/>
    <property type="match status" value="1"/>
</dbReference>
<feature type="domain" description="TFIIS central" evidence="12">
    <location>
        <begin position="231"/>
        <end position="354"/>
    </location>
</feature>
<dbReference type="PROSITE" id="PS51319">
    <property type="entry name" value="TFIIS_N"/>
    <property type="match status" value="1"/>
</dbReference>
<evidence type="ECO:0000256" key="1">
    <source>
        <dbReference type="ARBA" id="ARBA00004123"/>
    </source>
</evidence>
<dbReference type="SMART" id="SM00509">
    <property type="entry name" value="TFS2N"/>
    <property type="match status" value="1"/>
</dbReference>
<dbReference type="CDD" id="cd00183">
    <property type="entry name" value="TFIIS_I"/>
    <property type="match status" value="1"/>
</dbReference>
<dbReference type="NCBIfam" id="TIGR01385">
    <property type="entry name" value="TFSII"/>
    <property type="match status" value="1"/>
</dbReference>
<dbReference type="PROSITE" id="PS51321">
    <property type="entry name" value="TFIIS_CENTRAL"/>
    <property type="match status" value="1"/>
</dbReference>
<dbReference type="InterPro" id="IPR003618">
    <property type="entry name" value="TFIIS_cen_dom"/>
</dbReference>
<keyword evidence="8" id="KW-0805">Transcription regulation</keyword>
<dbReference type="Gene3D" id="1.20.930.10">
    <property type="entry name" value="Conserved domain common to transcription factors TFIIS, elongin A, CRSP70"/>
    <property type="match status" value="1"/>
</dbReference>
<dbReference type="InterPro" id="IPR017923">
    <property type="entry name" value="TFIIS_N"/>
</dbReference>
<organism evidence="13 14">
    <name type="scientific">Ilex paraguariensis</name>
    <name type="common">yerba mate</name>
    <dbReference type="NCBI Taxonomy" id="185542"/>
    <lineage>
        <taxon>Eukaryota</taxon>
        <taxon>Viridiplantae</taxon>
        <taxon>Streptophyta</taxon>
        <taxon>Embryophyta</taxon>
        <taxon>Tracheophyta</taxon>
        <taxon>Spermatophyta</taxon>
        <taxon>Magnoliopsida</taxon>
        <taxon>eudicotyledons</taxon>
        <taxon>Gunneridae</taxon>
        <taxon>Pentapetalae</taxon>
        <taxon>asterids</taxon>
        <taxon>campanulids</taxon>
        <taxon>Aquifoliales</taxon>
        <taxon>Aquifoliaceae</taxon>
        <taxon>Ilex</taxon>
    </lineage>
</organism>
<accession>A0ABC8QU10</accession>
<dbReference type="GO" id="GO:0006351">
    <property type="term" value="P:DNA-templated transcription"/>
    <property type="evidence" value="ECO:0007669"/>
    <property type="project" value="UniProtKB-UniRule"/>
</dbReference>
<dbReference type="Gene3D" id="1.10.472.30">
    <property type="entry name" value="Transcription elongation factor S-II, central domain"/>
    <property type="match status" value="1"/>
</dbReference>
<dbReference type="SMART" id="SM00510">
    <property type="entry name" value="TFS2M"/>
    <property type="match status" value="1"/>
</dbReference>
<name>A0ABC8QU10_9AQUA</name>
<dbReference type="PROSITE" id="PS00466">
    <property type="entry name" value="ZF_TFIIS_1"/>
    <property type="match status" value="1"/>
</dbReference>
<evidence type="ECO:0000256" key="6">
    <source>
        <dbReference type="PROSITE-ProRule" id="PRU00472"/>
    </source>
</evidence>
<evidence type="ECO:0000259" key="10">
    <source>
        <dbReference type="PROSITE" id="PS51133"/>
    </source>
</evidence>
<feature type="domain" description="TFIIS N-terminal" evidence="11">
    <location>
        <begin position="28"/>
        <end position="107"/>
    </location>
</feature>
<dbReference type="FunFam" id="2.20.25.10:FF:000001">
    <property type="entry name" value="Probable Transcription elongation factor S-II"/>
    <property type="match status" value="1"/>
</dbReference>
<dbReference type="AlphaFoldDB" id="A0ABC8QU10"/>
<evidence type="ECO:0000256" key="4">
    <source>
        <dbReference type="ARBA" id="ARBA00022833"/>
    </source>
</evidence>
<keyword evidence="4 8" id="KW-0862">Zinc</keyword>
<dbReference type="SUPFAM" id="SSF46942">
    <property type="entry name" value="Elongation factor TFIIS domain 2"/>
    <property type="match status" value="1"/>
</dbReference>
<dbReference type="InterPro" id="IPR036575">
    <property type="entry name" value="TFIIS_cen_dom_sf"/>
</dbReference>
<dbReference type="Proteomes" id="UP001642360">
    <property type="component" value="Unassembled WGS sequence"/>
</dbReference>
<dbReference type="GO" id="GO:0005634">
    <property type="term" value="C:nucleus"/>
    <property type="evidence" value="ECO:0007669"/>
    <property type="project" value="UniProtKB-SubCell"/>
</dbReference>
<evidence type="ECO:0000259" key="12">
    <source>
        <dbReference type="PROSITE" id="PS51321"/>
    </source>
</evidence>
<gene>
    <name evidence="13" type="ORF">ILEXP_LOCUS2863</name>
</gene>
<feature type="domain" description="TFIIS-type" evidence="10">
    <location>
        <begin position="357"/>
        <end position="397"/>
    </location>
</feature>
<keyword evidence="14" id="KW-1185">Reference proteome</keyword>
<dbReference type="GO" id="GO:0003677">
    <property type="term" value="F:DNA binding"/>
    <property type="evidence" value="ECO:0007669"/>
    <property type="project" value="UniProtKB-KW"/>
</dbReference>
<dbReference type="PROSITE" id="PS51133">
    <property type="entry name" value="ZF_TFIIS_2"/>
    <property type="match status" value="1"/>
</dbReference>
<proteinExistence type="inferred from homology"/>